<keyword evidence="1" id="KW-1133">Transmembrane helix</keyword>
<dbReference type="Proteomes" id="UP000007490">
    <property type="component" value="Chromosome"/>
</dbReference>
<evidence type="ECO:0000313" key="2">
    <source>
        <dbReference type="EMBL" id="ADZ09914.1"/>
    </source>
</evidence>
<keyword evidence="3" id="KW-1185">Reference proteome</keyword>
<feature type="transmembrane region" description="Helical" evidence="1">
    <location>
        <begin position="134"/>
        <end position="152"/>
    </location>
</feature>
<accession>F0T9N5</accession>
<feature type="transmembrane region" description="Helical" evidence="1">
    <location>
        <begin position="164"/>
        <end position="185"/>
    </location>
</feature>
<dbReference type="InterPro" id="IPR017199">
    <property type="entry name" value="UCP037409_transporter"/>
</dbReference>
<feature type="transmembrane region" description="Helical" evidence="1">
    <location>
        <begin position="6"/>
        <end position="27"/>
    </location>
</feature>
<dbReference type="HOGENOM" id="CLU_096712_0_0_2"/>
<dbReference type="PIRSF" id="PIRSF037409">
    <property type="entry name" value="UCP037409_transporter"/>
    <property type="match status" value="1"/>
</dbReference>
<dbReference type="GeneID" id="10278146"/>
<gene>
    <name evidence="2" type="ordered locus">Metbo_1689</name>
</gene>
<keyword evidence="1" id="KW-0472">Membrane</keyword>
<dbReference type="Pfam" id="PF09930">
    <property type="entry name" value="DUF2162"/>
    <property type="match status" value="1"/>
</dbReference>
<evidence type="ECO:0000256" key="1">
    <source>
        <dbReference type="SAM" id="Phobius"/>
    </source>
</evidence>
<dbReference type="OrthoDB" id="60331at2157"/>
<feature type="transmembrane region" description="Helical" evidence="1">
    <location>
        <begin position="34"/>
        <end position="53"/>
    </location>
</feature>
<dbReference type="KEGG" id="mel:Metbo_1689"/>
<sequence>MIELLWQLGILSAILLFGVKIGLAMGFSGLSKKVAVLIALGYGVGIFLLSTVITDSSSTVYKTIIDYNFVMFSVMSIIIIYAGVHTIREWKVNQKNHAKATCAAMIAPCPCCFTAVIAAIVIASPIIGASSAMIGRYAAVLMTIIILVVYFSSDIIVRVVNKPYPILLGNLMLFAGIYFLSSVILLPNINQVLMSPMKPYDLNSVGPIVYVMVFMIILAVIGFVKTKKESIWR</sequence>
<dbReference type="RefSeq" id="WP_013645265.1">
    <property type="nucleotide sequence ID" value="NC_015216.1"/>
</dbReference>
<dbReference type="AlphaFoldDB" id="F0T9N5"/>
<dbReference type="EMBL" id="CP002551">
    <property type="protein sequence ID" value="ADZ09914.1"/>
    <property type="molecule type" value="Genomic_DNA"/>
</dbReference>
<feature type="transmembrane region" description="Helical" evidence="1">
    <location>
        <begin position="105"/>
        <end position="128"/>
    </location>
</feature>
<feature type="transmembrane region" description="Helical" evidence="1">
    <location>
        <begin position="205"/>
        <end position="224"/>
    </location>
</feature>
<dbReference type="eggNOG" id="arCOG04841">
    <property type="taxonomic scope" value="Archaea"/>
</dbReference>
<reference evidence="3" key="1">
    <citation type="submission" date="2011-02" db="EMBL/GenBank/DDBJ databases">
        <title>Complete sequence of Methanobacterium sp. AL-21.</title>
        <authorList>
            <consortium name="US DOE Joint Genome Institute"/>
            <person name="Lucas S."/>
            <person name="Copeland A."/>
            <person name="Lapidus A."/>
            <person name="Cheng J.-F."/>
            <person name="Goodwin L."/>
            <person name="Pitluck S."/>
            <person name="Chertkov O."/>
            <person name="Detter J.C."/>
            <person name="Han C."/>
            <person name="Tapia R."/>
            <person name="Land M."/>
            <person name="Hauser L."/>
            <person name="Kyrpides N."/>
            <person name="Ivanova N."/>
            <person name="Mikhailova N."/>
            <person name="Pagani I."/>
            <person name="Cadillo-Quiroz H."/>
            <person name="Imachi H."/>
            <person name="Zinder S."/>
            <person name="Liu W."/>
            <person name="Woyke T."/>
        </authorList>
    </citation>
    <scope>NUCLEOTIDE SEQUENCE [LARGE SCALE GENOMIC DNA]</scope>
    <source>
        <strain evidence="3">AL-21</strain>
    </source>
</reference>
<proteinExistence type="predicted"/>
<feature type="transmembrane region" description="Helical" evidence="1">
    <location>
        <begin position="65"/>
        <end position="84"/>
    </location>
</feature>
<reference evidence="2 3" key="2">
    <citation type="journal article" date="2014" name="Int. J. Syst. Evol. Microbiol.">
        <title>Methanobacterium paludis sp. nov. and a novel strain of Methanobacterium lacus isolated from northern peatlands.</title>
        <authorList>
            <person name="Cadillo-Quiroz H."/>
            <person name="Brauer S.L."/>
            <person name="Goodson N."/>
            <person name="Yavitt J.B."/>
            <person name="Zinder S.H."/>
        </authorList>
    </citation>
    <scope>NUCLEOTIDE SEQUENCE [LARGE SCALE GENOMIC DNA]</scope>
    <source>
        <strain evidence="2 3">AL-21</strain>
    </source>
</reference>
<evidence type="ECO:0000313" key="3">
    <source>
        <dbReference type="Proteomes" id="UP000007490"/>
    </source>
</evidence>
<protein>
    <submittedName>
        <fullName evidence="2">Uncharacterized conserved protein UCP037409, membrane transporter, MTH672</fullName>
    </submittedName>
</protein>
<dbReference type="STRING" id="877455.Metbo_1689"/>
<keyword evidence="1" id="KW-0812">Transmembrane</keyword>
<organism evidence="2 3">
    <name type="scientific">Methanobacterium lacus (strain AL-21)</name>
    <dbReference type="NCBI Taxonomy" id="877455"/>
    <lineage>
        <taxon>Archaea</taxon>
        <taxon>Methanobacteriati</taxon>
        <taxon>Methanobacteriota</taxon>
        <taxon>Methanomada group</taxon>
        <taxon>Methanobacteria</taxon>
        <taxon>Methanobacteriales</taxon>
        <taxon>Methanobacteriaceae</taxon>
        <taxon>Methanobacterium</taxon>
    </lineage>
</organism>
<name>F0T9N5_METLA</name>